<evidence type="ECO:0000313" key="2">
    <source>
        <dbReference type="Proteomes" id="UP001062846"/>
    </source>
</evidence>
<comment type="caution">
    <text evidence="1">The sequence shown here is derived from an EMBL/GenBank/DDBJ whole genome shotgun (WGS) entry which is preliminary data.</text>
</comment>
<accession>A0ACC0NL02</accession>
<organism evidence="1 2">
    <name type="scientific">Rhododendron molle</name>
    <name type="common">Chinese azalea</name>
    <name type="synonym">Azalea mollis</name>
    <dbReference type="NCBI Taxonomy" id="49168"/>
    <lineage>
        <taxon>Eukaryota</taxon>
        <taxon>Viridiplantae</taxon>
        <taxon>Streptophyta</taxon>
        <taxon>Embryophyta</taxon>
        <taxon>Tracheophyta</taxon>
        <taxon>Spermatophyta</taxon>
        <taxon>Magnoliopsida</taxon>
        <taxon>eudicotyledons</taxon>
        <taxon>Gunneridae</taxon>
        <taxon>Pentapetalae</taxon>
        <taxon>asterids</taxon>
        <taxon>Ericales</taxon>
        <taxon>Ericaceae</taxon>
        <taxon>Ericoideae</taxon>
        <taxon>Rhodoreae</taxon>
        <taxon>Rhododendron</taxon>
    </lineage>
</organism>
<dbReference type="Proteomes" id="UP001062846">
    <property type="component" value="Chromosome 5"/>
</dbReference>
<evidence type="ECO:0000313" key="1">
    <source>
        <dbReference type="EMBL" id="KAI8553564.1"/>
    </source>
</evidence>
<name>A0ACC0NL02_RHOML</name>
<proteinExistence type="predicted"/>
<keyword evidence="2" id="KW-1185">Reference proteome</keyword>
<protein>
    <submittedName>
        <fullName evidence="1">Uncharacterized protein</fullName>
    </submittedName>
</protein>
<reference evidence="1" key="1">
    <citation type="submission" date="2022-02" db="EMBL/GenBank/DDBJ databases">
        <title>Plant Genome Project.</title>
        <authorList>
            <person name="Zhang R.-G."/>
        </authorList>
    </citation>
    <scope>NUCLEOTIDE SEQUENCE</scope>
    <source>
        <strain evidence="1">AT1</strain>
    </source>
</reference>
<sequence length="276" mass="31899">MENNPGRWIPPTKVLIHAILILQVCAPPLSRRIFCSPQRIPVCTGICFPTSRLSCRRRENLGVDTMEETWSCIPNLLIWMIMKRLQCIDNLHLSAVCKHWLNAFLNFPKEEQIPPVSSCNFPWLMITKDHRGSEREFFSPRTKAKFSVDLPEFAQTFVLHSKNGWVVLLTCKCCKQVPRVFLLNPFTRVKLEMPRPPPFRAHLSAISMLEGTLNCVALVDTYKDIVIAHPGDDDWKTFTIPLKVYQHIVHMFFVEHYCILLTNMDGHFVSTRLISP</sequence>
<dbReference type="EMBL" id="CM046392">
    <property type="protein sequence ID" value="KAI8553564.1"/>
    <property type="molecule type" value="Genomic_DNA"/>
</dbReference>
<gene>
    <name evidence="1" type="ORF">RHMOL_Rhmol05G0025500</name>
</gene>